<evidence type="ECO:0000313" key="7">
    <source>
        <dbReference type="EMBL" id="KAJ6636136.1"/>
    </source>
</evidence>
<evidence type="ECO:0000256" key="5">
    <source>
        <dbReference type="SAM" id="Phobius"/>
    </source>
</evidence>
<keyword evidence="8" id="KW-1185">Reference proteome</keyword>
<dbReference type="OrthoDB" id="2261376at2759"/>
<organism evidence="7 8">
    <name type="scientific">Pseudolycoriella hygida</name>
    <dbReference type="NCBI Taxonomy" id="35572"/>
    <lineage>
        <taxon>Eukaryota</taxon>
        <taxon>Metazoa</taxon>
        <taxon>Ecdysozoa</taxon>
        <taxon>Arthropoda</taxon>
        <taxon>Hexapoda</taxon>
        <taxon>Insecta</taxon>
        <taxon>Pterygota</taxon>
        <taxon>Neoptera</taxon>
        <taxon>Endopterygota</taxon>
        <taxon>Diptera</taxon>
        <taxon>Nematocera</taxon>
        <taxon>Sciaroidea</taxon>
        <taxon>Sciaridae</taxon>
        <taxon>Pseudolycoriella</taxon>
    </lineage>
</organism>
<feature type="transmembrane region" description="Helical" evidence="5">
    <location>
        <begin position="507"/>
        <end position="526"/>
    </location>
</feature>
<evidence type="ECO:0000256" key="1">
    <source>
        <dbReference type="ARBA" id="ARBA00004141"/>
    </source>
</evidence>
<evidence type="ECO:0000313" key="8">
    <source>
        <dbReference type="Proteomes" id="UP001151699"/>
    </source>
</evidence>
<feature type="transmembrane region" description="Helical" evidence="5">
    <location>
        <begin position="179"/>
        <end position="197"/>
    </location>
</feature>
<feature type="transmembrane region" description="Helical" evidence="5">
    <location>
        <begin position="389"/>
        <end position="410"/>
    </location>
</feature>
<evidence type="ECO:0000259" key="6">
    <source>
        <dbReference type="PROSITE" id="PS50850"/>
    </source>
</evidence>
<accession>A0A9Q0MQM2</accession>
<sequence length="541" mass="61674">MTSTDDKKTVDLDKIFVEIGDFGLFQIFIYALISMPVLLISWFTFEFVFTAGRLEYRCKIPGCDLSPFDDYLPNWTRYAIPHSHNVPSQCLRYEFVPKDSHLKRKSNNCDEMLFNKSHAVTCTEFIYRTDELTVLKEFKLNCEENEWKLAIIGTVKNVAELIMLPFFGLLSDRYGRRKLLIYSLACCGVFGVIMAFTTRYWTFLLLEFITGICASGIYNVIFVLGMEMVSPRKRVLGGSLIAFLYSTGQVFLGLIAMKLLHFRKLLLALYLPTFVVLTYIWVIPESVRWLLSKDRRKDASDIIFKAARMNQKVLSEGTIESLCHRSPPTEDIDEPIEGTDQNSENTFAMAMQNPPVRRRLVQCCFCWFSTALVYYGLSILSVNLHGNKFINFISFSLAEYPPIITIYFFLDKVGRKYLLSGSLFFSGITCVIPVMFITGHTNVWRLFLLGMSKCSVTVAFTILYVYTCELFPTNLRQSAMSLCSAFGSIGAMVAPQTPLLIKYLESLPFAFFSTLTIISGMLVVFLPETANKKLPDTAKEL</sequence>
<protein>
    <submittedName>
        <fullName evidence="7">Organic cation transporter-like protein</fullName>
    </submittedName>
</protein>
<dbReference type="EMBL" id="WJQU01000004">
    <property type="protein sequence ID" value="KAJ6636136.1"/>
    <property type="molecule type" value="Genomic_DNA"/>
</dbReference>
<comment type="caution">
    <text evidence="7">The sequence shown here is derived from an EMBL/GenBank/DDBJ whole genome shotgun (WGS) entry which is preliminary data.</text>
</comment>
<dbReference type="InterPro" id="IPR036259">
    <property type="entry name" value="MFS_trans_sf"/>
</dbReference>
<dbReference type="SUPFAM" id="SSF103473">
    <property type="entry name" value="MFS general substrate transporter"/>
    <property type="match status" value="1"/>
</dbReference>
<feature type="transmembrane region" description="Helical" evidence="5">
    <location>
        <begin position="443"/>
        <end position="467"/>
    </location>
</feature>
<feature type="transmembrane region" description="Helical" evidence="5">
    <location>
        <begin position="269"/>
        <end position="291"/>
    </location>
</feature>
<dbReference type="InterPro" id="IPR020846">
    <property type="entry name" value="MFS_dom"/>
</dbReference>
<feature type="domain" description="Major facilitator superfamily (MFS) profile" evidence="6">
    <location>
        <begin position="103"/>
        <end position="531"/>
    </location>
</feature>
<feature type="transmembrane region" description="Helical" evidence="5">
    <location>
        <begin position="27"/>
        <end position="49"/>
    </location>
</feature>
<evidence type="ECO:0000256" key="3">
    <source>
        <dbReference type="ARBA" id="ARBA00022989"/>
    </source>
</evidence>
<dbReference type="Gene3D" id="1.20.1250.20">
    <property type="entry name" value="MFS general substrate transporter like domains"/>
    <property type="match status" value="1"/>
</dbReference>
<dbReference type="PANTHER" id="PTHR24064">
    <property type="entry name" value="SOLUTE CARRIER FAMILY 22 MEMBER"/>
    <property type="match status" value="1"/>
</dbReference>
<feature type="transmembrane region" description="Helical" evidence="5">
    <location>
        <begin position="417"/>
        <end position="437"/>
    </location>
</feature>
<reference evidence="7" key="1">
    <citation type="submission" date="2022-07" db="EMBL/GenBank/DDBJ databases">
        <authorList>
            <person name="Trinca V."/>
            <person name="Uliana J.V.C."/>
            <person name="Torres T.T."/>
            <person name="Ward R.J."/>
            <person name="Monesi N."/>
        </authorList>
    </citation>
    <scope>NUCLEOTIDE SEQUENCE</scope>
    <source>
        <strain evidence="7">HSMRA1968</strain>
        <tissue evidence="7">Whole embryos</tissue>
    </source>
</reference>
<evidence type="ECO:0000256" key="2">
    <source>
        <dbReference type="ARBA" id="ARBA00022692"/>
    </source>
</evidence>
<name>A0A9Q0MQM2_9DIPT</name>
<feature type="transmembrane region" description="Helical" evidence="5">
    <location>
        <begin position="203"/>
        <end position="224"/>
    </location>
</feature>
<proteinExistence type="predicted"/>
<gene>
    <name evidence="7" type="primary">Orct2_1</name>
    <name evidence="7" type="ORF">Bhyg_14723</name>
</gene>
<feature type="transmembrane region" description="Helical" evidence="5">
    <location>
        <begin position="359"/>
        <end position="377"/>
    </location>
</feature>
<keyword evidence="2 5" id="KW-0812">Transmembrane</keyword>
<dbReference type="CDD" id="cd17317">
    <property type="entry name" value="MFS_SLC22"/>
    <property type="match status" value="1"/>
</dbReference>
<dbReference type="GO" id="GO:0022857">
    <property type="term" value="F:transmembrane transporter activity"/>
    <property type="evidence" value="ECO:0007669"/>
    <property type="project" value="InterPro"/>
</dbReference>
<evidence type="ECO:0000256" key="4">
    <source>
        <dbReference type="ARBA" id="ARBA00023136"/>
    </source>
</evidence>
<dbReference type="PROSITE" id="PS50850">
    <property type="entry name" value="MFS"/>
    <property type="match status" value="1"/>
</dbReference>
<dbReference type="GO" id="GO:0016020">
    <property type="term" value="C:membrane"/>
    <property type="evidence" value="ECO:0007669"/>
    <property type="project" value="UniProtKB-SubCell"/>
</dbReference>
<dbReference type="Pfam" id="PF00083">
    <property type="entry name" value="Sugar_tr"/>
    <property type="match status" value="1"/>
</dbReference>
<keyword evidence="3 5" id="KW-1133">Transmembrane helix</keyword>
<dbReference type="AlphaFoldDB" id="A0A9Q0MQM2"/>
<dbReference type="Proteomes" id="UP001151699">
    <property type="component" value="Chromosome C"/>
</dbReference>
<dbReference type="InterPro" id="IPR005828">
    <property type="entry name" value="MFS_sugar_transport-like"/>
</dbReference>
<comment type="subcellular location">
    <subcellularLocation>
        <location evidence="1">Membrane</location>
        <topology evidence="1">Multi-pass membrane protein</topology>
    </subcellularLocation>
</comment>
<feature type="transmembrane region" description="Helical" evidence="5">
    <location>
        <begin position="236"/>
        <end position="257"/>
    </location>
</feature>
<keyword evidence="4 5" id="KW-0472">Membrane</keyword>
<feature type="transmembrane region" description="Helical" evidence="5">
    <location>
        <begin position="479"/>
        <end position="501"/>
    </location>
</feature>